<gene>
    <name evidence="1" type="ORF">SAMN05216404_103175</name>
</gene>
<dbReference type="EMBL" id="FOCT01000003">
    <property type="protein sequence ID" value="SEN24121.1"/>
    <property type="molecule type" value="Genomic_DNA"/>
</dbReference>
<name>A0A1H8EWY2_9PROT</name>
<dbReference type="Proteomes" id="UP000183898">
    <property type="component" value="Unassembled WGS sequence"/>
</dbReference>
<proteinExistence type="predicted"/>
<evidence type="ECO:0000313" key="1">
    <source>
        <dbReference type="EMBL" id="SEN24121.1"/>
    </source>
</evidence>
<evidence type="ECO:0000313" key="2">
    <source>
        <dbReference type="Proteomes" id="UP000183898"/>
    </source>
</evidence>
<protein>
    <submittedName>
        <fullName evidence="1">Uncharacterized protein</fullName>
    </submittedName>
</protein>
<dbReference type="AlphaFoldDB" id="A0A1H8EWY2"/>
<accession>A0A1H8EWY2</accession>
<sequence length="88" mass="10379">MADFKKTAGYMRKKYAGPPKKGHEEKVSLCARKIKIESCDFLLENLYALDAKGRQSIKLTQRLFQARKKYLPVLCHLPRSCRETWRQY</sequence>
<reference evidence="1 2" key="1">
    <citation type="submission" date="2016-10" db="EMBL/GenBank/DDBJ databases">
        <authorList>
            <person name="de Groot N.N."/>
        </authorList>
    </citation>
    <scope>NUCLEOTIDE SEQUENCE [LARGE SCALE GENOMIC DNA]</scope>
    <source>
        <strain evidence="1 2">Nl18</strain>
    </source>
</reference>
<organism evidence="1 2">
    <name type="scientific">Nitrosospira multiformis</name>
    <dbReference type="NCBI Taxonomy" id="1231"/>
    <lineage>
        <taxon>Bacteria</taxon>
        <taxon>Pseudomonadati</taxon>
        <taxon>Pseudomonadota</taxon>
        <taxon>Betaproteobacteria</taxon>
        <taxon>Nitrosomonadales</taxon>
        <taxon>Nitrosomonadaceae</taxon>
        <taxon>Nitrosospira</taxon>
    </lineage>
</organism>